<comment type="caution">
    <text evidence="1">The sequence shown here is derived from an EMBL/GenBank/DDBJ whole genome shotgun (WGS) entry which is preliminary data.</text>
</comment>
<evidence type="ECO:0000313" key="2">
    <source>
        <dbReference type="Proteomes" id="UP000789901"/>
    </source>
</evidence>
<organism evidence="1 2">
    <name type="scientific">Gigaspora margarita</name>
    <dbReference type="NCBI Taxonomy" id="4874"/>
    <lineage>
        <taxon>Eukaryota</taxon>
        <taxon>Fungi</taxon>
        <taxon>Fungi incertae sedis</taxon>
        <taxon>Mucoromycota</taxon>
        <taxon>Glomeromycotina</taxon>
        <taxon>Glomeromycetes</taxon>
        <taxon>Diversisporales</taxon>
        <taxon>Gigasporaceae</taxon>
        <taxon>Gigaspora</taxon>
    </lineage>
</organism>
<protein>
    <submittedName>
        <fullName evidence="1">17078_t:CDS:1</fullName>
    </submittedName>
</protein>
<accession>A0ABN7WYI0</accession>
<feature type="non-terminal residue" evidence="1">
    <location>
        <position position="243"/>
    </location>
</feature>
<proteinExistence type="predicted"/>
<reference evidence="1 2" key="1">
    <citation type="submission" date="2021-06" db="EMBL/GenBank/DDBJ databases">
        <authorList>
            <person name="Kallberg Y."/>
            <person name="Tangrot J."/>
            <person name="Rosling A."/>
        </authorList>
    </citation>
    <scope>NUCLEOTIDE SEQUENCE [LARGE SCALE GENOMIC DNA]</scope>
    <source>
        <strain evidence="1 2">120-4 pot B 10/14</strain>
    </source>
</reference>
<sequence>MSKGSLEIAKQANLIIQPVRPSLDDLNPAIREFHALVKAKIAKNKLAFVINAVSSLAEEKASRNYLEKAGYYIFLTSLPEKISYRESQNEGKSISEVKYPRLREQAKENYYKIKYMKEIVKIENEISGNSGKLEITVERYVKVGFCDNCLLEVVGRKDLLRPELLVMKDKVLEVDKEINFEKEIFRCKKCAAIFIKDLERGEDGNNVKNPEVLVEVSENLRSLEIDKRTLRKTHRIHQFNTSV</sequence>
<evidence type="ECO:0000313" key="1">
    <source>
        <dbReference type="EMBL" id="CAG8843594.1"/>
    </source>
</evidence>
<dbReference type="InterPro" id="IPR027417">
    <property type="entry name" value="P-loop_NTPase"/>
</dbReference>
<name>A0ABN7WYI0_GIGMA</name>
<dbReference type="Proteomes" id="UP000789901">
    <property type="component" value="Unassembled WGS sequence"/>
</dbReference>
<gene>
    <name evidence="1" type="ORF">GMARGA_LOCUS36626</name>
</gene>
<dbReference type="EMBL" id="CAJVQB010072925">
    <property type="protein sequence ID" value="CAG8843594.1"/>
    <property type="molecule type" value="Genomic_DNA"/>
</dbReference>
<keyword evidence="2" id="KW-1185">Reference proteome</keyword>
<dbReference type="Gene3D" id="3.40.50.300">
    <property type="entry name" value="P-loop containing nucleotide triphosphate hydrolases"/>
    <property type="match status" value="1"/>
</dbReference>